<dbReference type="Gene3D" id="1.20.120.350">
    <property type="entry name" value="Voltage-gated potassium channels. Chain C"/>
    <property type="match status" value="1"/>
</dbReference>
<feature type="compositionally biased region" description="Polar residues" evidence="6">
    <location>
        <begin position="50"/>
        <end position="59"/>
    </location>
</feature>
<dbReference type="SMART" id="SM00054">
    <property type="entry name" value="EFh"/>
    <property type="match status" value="2"/>
</dbReference>
<dbReference type="PROSITE" id="PS00018">
    <property type="entry name" value="EF_HAND_1"/>
    <property type="match status" value="2"/>
</dbReference>
<dbReference type="InterPro" id="IPR002048">
    <property type="entry name" value="EF_hand_dom"/>
</dbReference>
<dbReference type="Pfam" id="PF00520">
    <property type="entry name" value="Ion_trans"/>
    <property type="match status" value="1"/>
</dbReference>
<evidence type="ECO:0000256" key="1">
    <source>
        <dbReference type="ARBA" id="ARBA00004141"/>
    </source>
</evidence>
<dbReference type="Proteomes" id="UP000626109">
    <property type="component" value="Unassembled WGS sequence"/>
</dbReference>
<evidence type="ECO:0000259" key="8">
    <source>
        <dbReference type="PROSITE" id="PS50222"/>
    </source>
</evidence>
<dbReference type="GO" id="GO:0070509">
    <property type="term" value="P:calcium ion import"/>
    <property type="evidence" value="ECO:0007669"/>
    <property type="project" value="TreeGrafter"/>
</dbReference>
<feature type="region of interest" description="Disordered" evidence="6">
    <location>
        <begin position="1"/>
        <end position="36"/>
    </location>
</feature>
<dbReference type="Gene3D" id="1.10.287.70">
    <property type="match status" value="1"/>
</dbReference>
<keyword evidence="5 7" id="KW-0472">Membrane</keyword>
<evidence type="ECO:0000256" key="5">
    <source>
        <dbReference type="ARBA" id="ARBA00023136"/>
    </source>
</evidence>
<evidence type="ECO:0000313" key="9">
    <source>
        <dbReference type="EMBL" id="CAE8709315.1"/>
    </source>
</evidence>
<dbReference type="GO" id="GO:0086010">
    <property type="term" value="P:membrane depolarization during action potential"/>
    <property type="evidence" value="ECO:0007669"/>
    <property type="project" value="TreeGrafter"/>
</dbReference>
<feature type="transmembrane region" description="Helical" evidence="7">
    <location>
        <begin position="453"/>
        <end position="479"/>
    </location>
</feature>
<evidence type="ECO:0000256" key="7">
    <source>
        <dbReference type="SAM" id="Phobius"/>
    </source>
</evidence>
<feature type="compositionally biased region" description="Low complexity" evidence="6">
    <location>
        <begin position="69"/>
        <end position="78"/>
    </location>
</feature>
<feature type="transmembrane region" description="Helical" evidence="7">
    <location>
        <begin position="382"/>
        <end position="404"/>
    </location>
</feature>
<evidence type="ECO:0000256" key="2">
    <source>
        <dbReference type="ARBA" id="ARBA00022692"/>
    </source>
</evidence>
<feature type="region of interest" description="Disordered" evidence="6">
    <location>
        <begin position="50"/>
        <end position="90"/>
    </location>
</feature>
<dbReference type="EMBL" id="CAJNNW010031828">
    <property type="protein sequence ID" value="CAE8709315.1"/>
    <property type="molecule type" value="Genomic_DNA"/>
</dbReference>
<dbReference type="SUPFAM" id="SSF47473">
    <property type="entry name" value="EF-hand"/>
    <property type="match status" value="1"/>
</dbReference>
<protein>
    <recommendedName>
        <fullName evidence="8">EF-hand domain-containing protein</fullName>
    </recommendedName>
</protein>
<keyword evidence="2 7" id="KW-0812">Transmembrane</keyword>
<accession>A0A813KND6</accession>
<dbReference type="AlphaFoldDB" id="A0A813KND6"/>
<feature type="compositionally biased region" description="Basic residues" evidence="6">
    <location>
        <begin position="123"/>
        <end position="139"/>
    </location>
</feature>
<reference evidence="9" key="1">
    <citation type="submission" date="2021-02" db="EMBL/GenBank/DDBJ databases">
        <authorList>
            <person name="Dougan E. K."/>
            <person name="Rhodes N."/>
            <person name="Thang M."/>
            <person name="Chan C."/>
        </authorList>
    </citation>
    <scope>NUCLEOTIDE SEQUENCE</scope>
</reference>
<sequence length="651" mass="72845">MSKESDSSEDDLPHPNPNGWVSHLDGADSNPQKSLSLSLGGKAVVKGTMINSSSISKSAPNRARATAVRSLRSSGGLERSPEPPALPGYPDLRLMDATEVVVENGKPAFRDNEHKGSHSPHEKKSHLSPKKAPQPKHRTVSKDEPAAAKFVSPRVHLEKEMDTSTLHEMKQERFEREAEADRLAAEYEIHKLVEDSGMGTKAAEVARAMRLDVHAMDRRRQVLHIWISWSGFDTFIGLVIMMNALTIGLETNAKANIPIGCSMTCECDEGVEGCQLPPEWLEFTDYAFFGVYLIEFLLRFYTYGFPVLRSHWVKFDLFLVSTSFLDILLKQLAVQNEILNQVMLVRMLRLARLARAVRLMVQFQTLWQLVQGLMHSIGTLMWTFLLVMILVYIFAIIGIEFITIDEKLPADDPYNIVATDNFRSFPDAIMTLLQVLTLDSIGSIYRPLIKHRFYLFFYFIGVMLLLSIALMNLVTAVMVNSSLDQASEDKDAKKAWEAAKKKKQMEALRLMFIDLDEDESGALTLDEINAAPEAIREELQEIAGTDDITALFEMLDYDGGGSIDTNEFCEGVIRATNSDKPVELGRLVKQCSDILSNSRRLVDCVSGTLLEGSDTERDGGVEARLQNMEGKMKAMQQDMARVVKAVLSNSK</sequence>
<organism evidence="9 10">
    <name type="scientific">Polarella glacialis</name>
    <name type="common">Dinoflagellate</name>
    <dbReference type="NCBI Taxonomy" id="89957"/>
    <lineage>
        <taxon>Eukaryota</taxon>
        <taxon>Sar</taxon>
        <taxon>Alveolata</taxon>
        <taxon>Dinophyceae</taxon>
        <taxon>Suessiales</taxon>
        <taxon>Suessiaceae</taxon>
        <taxon>Polarella</taxon>
    </lineage>
</organism>
<dbReference type="Gene3D" id="1.10.238.10">
    <property type="entry name" value="EF-hand"/>
    <property type="match status" value="1"/>
</dbReference>
<evidence type="ECO:0000313" key="10">
    <source>
        <dbReference type="Proteomes" id="UP000626109"/>
    </source>
</evidence>
<comment type="caution">
    <text evidence="9">The sequence shown here is derived from an EMBL/GenBank/DDBJ whole genome shotgun (WGS) entry which is preliminary data.</text>
</comment>
<dbReference type="PANTHER" id="PTHR10037">
    <property type="entry name" value="VOLTAGE-GATED CATION CHANNEL CALCIUM AND SODIUM"/>
    <property type="match status" value="1"/>
</dbReference>
<dbReference type="InterPro" id="IPR043203">
    <property type="entry name" value="VGCC_Ca_Na"/>
</dbReference>
<feature type="transmembrane region" description="Helical" evidence="7">
    <location>
        <begin position="286"/>
        <end position="303"/>
    </location>
</feature>
<dbReference type="CDD" id="cd00051">
    <property type="entry name" value="EFh"/>
    <property type="match status" value="1"/>
</dbReference>
<dbReference type="InterPro" id="IPR005821">
    <property type="entry name" value="Ion_trans_dom"/>
</dbReference>
<feature type="domain" description="EF-hand" evidence="8">
    <location>
        <begin position="543"/>
        <end position="578"/>
    </location>
</feature>
<feature type="domain" description="EF-hand" evidence="8">
    <location>
        <begin position="503"/>
        <end position="538"/>
    </location>
</feature>
<proteinExistence type="predicted"/>
<comment type="subcellular location">
    <subcellularLocation>
        <location evidence="1">Membrane</location>
        <topology evidence="1">Multi-pass membrane protein</topology>
    </subcellularLocation>
</comment>
<dbReference type="PROSITE" id="PS50222">
    <property type="entry name" value="EF_HAND_2"/>
    <property type="match status" value="2"/>
</dbReference>
<feature type="transmembrane region" description="Helical" evidence="7">
    <location>
        <begin position="226"/>
        <end position="249"/>
    </location>
</feature>
<dbReference type="GO" id="GO:0005509">
    <property type="term" value="F:calcium ion binding"/>
    <property type="evidence" value="ECO:0007669"/>
    <property type="project" value="InterPro"/>
</dbReference>
<evidence type="ECO:0000256" key="6">
    <source>
        <dbReference type="SAM" id="MobiDB-lite"/>
    </source>
</evidence>
<evidence type="ECO:0000256" key="4">
    <source>
        <dbReference type="ARBA" id="ARBA00022989"/>
    </source>
</evidence>
<dbReference type="GO" id="GO:0008332">
    <property type="term" value="F:low voltage-gated calcium channel activity"/>
    <property type="evidence" value="ECO:0007669"/>
    <property type="project" value="TreeGrafter"/>
</dbReference>
<evidence type="ECO:0000256" key="3">
    <source>
        <dbReference type="ARBA" id="ARBA00022837"/>
    </source>
</evidence>
<dbReference type="InterPro" id="IPR018247">
    <property type="entry name" value="EF_Hand_1_Ca_BS"/>
</dbReference>
<feature type="compositionally biased region" description="Basic and acidic residues" evidence="6">
    <location>
        <begin position="108"/>
        <end position="122"/>
    </location>
</feature>
<dbReference type="GO" id="GO:0001518">
    <property type="term" value="C:voltage-gated sodium channel complex"/>
    <property type="evidence" value="ECO:0007669"/>
    <property type="project" value="TreeGrafter"/>
</dbReference>
<dbReference type="InterPro" id="IPR027359">
    <property type="entry name" value="Volt_channel_dom_sf"/>
</dbReference>
<keyword evidence="3" id="KW-0106">Calcium</keyword>
<dbReference type="PANTHER" id="PTHR10037:SF230">
    <property type="entry name" value="CA[2+]-CHANNEL PROTEIN ALPHA[[1]] SUBUNIT T, ISOFORM F"/>
    <property type="match status" value="1"/>
</dbReference>
<dbReference type="SUPFAM" id="SSF81324">
    <property type="entry name" value="Voltage-gated potassium channels"/>
    <property type="match status" value="1"/>
</dbReference>
<dbReference type="GO" id="GO:0005248">
    <property type="term" value="F:voltage-gated sodium channel activity"/>
    <property type="evidence" value="ECO:0007669"/>
    <property type="project" value="TreeGrafter"/>
</dbReference>
<feature type="region of interest" description="Disordered" evidence="6">
    <location>
        <begin position="108"/>
        <end position="145"/>
    </location>
</feature>
<name>A0A813KND6_POLGL</name>
<dbReference type="InterPro" id="IPR011992">
    <property type="entry name" value="EF-hand-dom_pair"/>
</dbReference>
<feature type="transmembrane region" description="Helical" evidence="7">
    <location>
        <begin position="424"/>
        <end position="441"/>
    </location>
</feature>
<gene>
    <name evidence="9" type="ORF">PGLA2088_LOCUS35388</name>
</gene>
<keyword evidence="4 7" id="KW-1133">Transmembrane helix</keyword>